<evidence type="ECO:0000256" key="1">
    <source>
        <dbReference type="ARBA" id="ARBA00023002"/>
    </source>
</evidence>
<dbReference type="OrthoDB" id="542013at2759"/>
<gene>
    <name evidence="2" type="ORF">PHACADRAFT_258435</name>
</gene>
<dbReference type="InterPro" id="IPR002347">
    <property type="entry name" value="SDR_fam"/>
</dbReference>
<dbReference type="PRINTS" id="PR00081">
    <property type="entry name" value="GDHRDH"/>
</dbReference>
<accession>K5W6E7</accession>
<evidence type="ECO:0000313" key="3">
    <source>
        <dbReference type="Proteomes" id="UP000008370"/>
    </source>
</evidence>
<dbReference type="EMBL" id="JH930473">
    <property type="protein sequence ID" value="EKM54524.1"/>
    <property type="molecule type" value="Genomic_DNA"/>
</dbReference>
<dbReference type="InParanoid" id="K5W6E7"/>
<dbReference type="Pfam" id="PF00106">
    <property type="entry name" value="adh_short"/>
    <property type="match status" value="1"/>
</dbReference>
<keyword evidence="3" id="KW-1185">Reference proteome</keyword>
<dbReference type="InterPro" id="IPR036291">
    <property type="entry name" value="NAD(P)-bd_dom_sf"/>
</dbReference>
<dbReference type="PANTHER" id="PTHR43157:SF31">
    <property type="entry name" value="PHOSPHATIDYLINOSITOL-GLYCAN BIOSYNTHESIS CLASS F PROTEIN"/>
    <property type="match status" value="1"/>
</dbReference>
<proteinExistence type="predicted"/>
<dbReference type="Proteomes" id="UP000008370">
    <property type="component" value="Unassembled WGS sequence"/>
</dbReference>
<dbReference type="GeneID" id="18917113"/>
<dbReference type="SUPFAM" id="SSF51735">
    <property type="entry name" value="NAD(P)-binding Rossmann-fold domains"/>
    <property type="match status" value="1"/>
</dbReference>
<keyword evidence="1" id="KW-0560">Oxidoreductase</keyword>
<organism evidence="2 3">
    <name type="scientific">Phanerochaete carnosa (strain HHB-10118-sp)</name>
    <name type="common">White-rot fungus</name>
    <name type="synonym">Peniophora carnosa</name>
    <dbReference type="NCBI Taxonomy" id="650164"/>
    <lineage>
        <taxon>Eukaryota</taxon>
        <taxon>Fungi</taxon>
        <taxon>Dikarya</taxon>
        <taxon>Basidiomycota</taxon>
        <taxon>Agaricomycotina</taxon>
        <taxon>Agaricomycetes</taxon>
        <taxon>Polyporales</taxon>
        <taxon>Phanerochaetaceae</taxon>
        <taxon>Phanerochaete</taxon>
    </lineage>
</organism>
<evidence type="ECO:0000313" key="2">
    <source>
        <dbReference type="EMBL" id="EKM54524.1"/>
    </source>
</evidence>
<dbReference type="GO" id="GO:0016491">
    <property type="term" value="F:oxidoreductase activity"/>
    <property type="evidence" value="ECO:0007669"/>
    <property type="project" value="UniProtKB-KW"/>
</dbReference>
<dbReference type="PANTHER" id="PTHR43157">
    <property type="entry name" value="PHOSPHATIDYLINOSITOL-GLYCAN BIOSYNTHESIS CLASS F PROTEIN-RELATED"/>
    <property type="match status" value="1"/>
</dbReference>
<reference evidence="2 3" key="1">
    <citation type="journal article" date="2012" name="BMC Genomics">
        <title>Comparative genomics of the white-rot fungi, Phanerochaete carnosa and P. chrysosporium, to elucidate the genetic basis of the distinct wood types they colonize.</title>
        <authorList>
            <person name="Suzuki H."/>
            <person name="MacDonald J."/>
            <person name="Syed K."/>
            <person name="Salamov A."/>
            <person name="Hori C."/>
            <person name="Aerts A."/>
            <person name="Henrissat B."/>
            <person name="Wiebenga A."/>
            <person name="vanKuyk P.A."/>
            <person name="Barry K."/>
            <person name="Lindquist E."/>
            <person name="LaButti K."/>
            <person name="Lapidus A."/>
            <person name="Lucas S."/>
            <person name="Coutinho P."/>
            <person name="Gong Y."/>
            <person name="Samejima M."/>
            <person name="Mahadevan R."/>
            <person name="Abou-Zaid M."/>
            <person name="de Vries R.P."/>
            <person name="Igarashi K."/>
            <person name="Yadav J.S."/>
            <person name="Grigoriev I.V."/>
            <person name="Master E.R."/>
        </authorList>
    </citation>
    <scope>NUCLEOTIDE SEQUENCE [LARGE SCALE GENOMIC DNA]</scope>
    <source>
        <strain evidence="2 3">HHB-10118-sp</strain>
    </source>
</reference>
<dbReference type="STRING" id="650164.K5W6E7"/>
<name>K5W6E7_PHACS</name>
<dbReference type="KEGG" id="pco:PHACADRAFT_258435"/>
<dbReference type="HOGENOM" id="CLU_010194_44_4_1"/>
<dbReference type="Gene3D" id="3.40.50.720">
    <property type="entry name" value="NAD(P)-binding Rossmann-like Domain"/>
    <property type="match status" value="1"/>
</dbReference>
<protein>
    <submittedName>
        <fullName evidence="2">Uncharacterized protein</fullName>
    </submittedName>
</protein>
<sequence>MQPTFLSFVLSQWKHLPAPLHADLSGKTVVVVGANTGIGLEAAKHFAQMRPERLIIACRSEAKGRTAVEYIARETGYSAELQLVDLADFASVKAFTTHLKDDAVDILVANAAIAQPEYLTTKDGWEQALQVNHLSTALVCLLLLPNMYKAAQVHNSHPRLVITTSGLHMGVRFDEDLSSKPNLLRALNSPEVCTSGRFQTRYNDSKLLNVLFVRALAAHMPATSPLVPACACPGYCVSELRRNFAFSTRVMYKLMELTLGRTAEQGSRQILYAALGPDGHDGNHSRYLRGMYVAHSEVSEPGDYVISREGVELQERIWRETLDILAEAAPEVRQIADEFC</sequence>
<dbReference type="RefSeq" id="XP_007397215.1">
    <property type="nucleotide sequence ID" value="XM_007397153.1"/>
</dbReference>
<dbReference type="AlphaFoldDB" id="K5W6E7"/>